<proteinExistence type="predicted"/>
<dbReference type="Proteomes" id="UP000061569">
    <property type="component" value="Chromosome"/>
</dbReference>
<protein>
    <submittedName>
        <fullName evidence="1">Uncharacterized protein</fullName>
    </submittedName>
</protein>
<gene>
    <name evidence="1" type="ORF">GLE_5452</name>
</gene>
<name>A0A0S2DQT0_LYSEN</name>
<evidence type="ECO:0000313" key="1">
    <source>
        <dbReference type="EMBL" id="ALN60793.1"/>
    </source>
</evidence>
<dbReference type="STRING" id="69.GLE_5452"/>
<accession>A0A0S2DQT0</accession>
<dbReference type="AlphaFoldDB" id="A0A0S2DQT0"/>
<sequence length="42" mass="4949">MIARHRASRRRAPRRHCIFLQARRRFATAIGNCPAFAPQQRC</sequence>
<dbReference type="EMBL" id="CP013140">
    <property type="protein sequence ID" value="ALN60793.1"/>
    <property type="molecule type" value="Genomic_DNA"/>
</dbReference>
<evidence type="ECO:0000313" key="2">
    <source>
        <dbReference type="Proteomes" id="UP000061569"/>
    </source>
</evidence>
<dbReference type="KEGG" id="lez:GLE_5452"/>
<reference evidence="1 2" key="1">
    <citation type="submission" date="2015-11" db="EMBL/GenBank/DDBJ databases">
        <title>Genome sequences of Lysobacter enzymogenes strain C3 and Lysobacter antibioticus ATCC 29479.</title>
        <authorList>
            <person name="Kobayashi D.Y."/>
        </authorList>
    </citation>
    <scope>NUCLEOTIDE SEQUENCE [LARGE SCALE GENOMIC DNA]</scope>
    <source>
        <strain evidence="1 2">C3</strain>
    </source>
</reference>
<dbReference type="PATRIC" id="fig|69.6.peg.5367"/>
<organism evidence="1 2">
    <name type="scientific">Lysobacter enzymogenes</name>
    <dbReference type="NCBI Taxonomy" id="69"/>
    <lineage>
        <taxon>Bacteria</taxon>
        <taxon>Pseudomonadati</taxon>
        <taxon>Pseudomonadota</taxon>
        <taxon>Gammaproteobacteria</taxon>
        <taxon>Lysobacterales</taxon>
        <taxon>Lysobacteraceae</taxon>
        <taxon>Lysobacter</taxon>
    </lineage>
</organism>